<dbReference type="Proteomes" id="UP000202784">
    <property type="component" value="Segment"/>
</dbReference>
<dbReference type="GeneID" id="30307697"/>
<dbReference type="Proteomes" id="UP000240393">
    <property type="component" value="Segment"/>
</dbReference>
<keyword evidence="4" id="KW-1185">Reference proteome</keyword>
<proteinExistence type="predicted"/>
<evidence type="ECO:0000313" key="5">
    <source>
        <dbReference type="Proteomes" id="UP000240393"/>
    </source>
</evidence>
<evidence type="ECO:0000313" key="2">
    <source>
        <dbReference type="EMBL" id="AOV60487.1"/>
    </source>
</evidence>
<dbReference type="EMBL" id="KU686204">
    <property type="protein sequence ID" value="AOV60261.1"/>
    <property type="molecule type" value="Genomic_DNA"/>
</dbReference>
<dbReference type="OrthoDB" id="11402at10239"/>
<dbReference type="EMBL" id="KU686205">
    <property type="protein sequence ID" value="AOV60487.1"/>
    <property type="molecule type" value="Genomic_DNA"/>
</dbReference>
<gene>
    <name evidence="3" type="ORF">N161109_114</name>
    <name evidence="1" type="ORF">S050808_114</name>
    <name evidence="2" type="ORF">S820908_112</name>
</gene>
<organism evidence="2 6">
    <name type="scientific">Synechococcus phage S-CAM9</name>
    <dbReference type="NCBI Taxonomy" id="1883369"/>
    <lineage>
        <taxon>Viruses</taxon>
        <taxon>Duplodnaviria</taxon>
        <taxon>Heunggongvirae</taxon>
        <taxon>Uroviricota</taxon>
        <taxon>Caudoviricetes</taxon>
        <taxon>Pantevenvirales</taxon>
        <taxon>Kyanoviridae</taxon>
        <taxon>Kanaloavirus</taxon>
        <taxon>Kanaloavirus scam9</taxon>
    </lineage>
</organism>
<evidence type="ECO:0000313" key="4">
    <source>
        <dbReference type="Proteomes" id="UP000202784"/>
    </source>
</evidence>
<sequence>MANPLLNQVSNRNFLSPIGFKLKINKCPKVDFLATGCNLPGVTLGTAVQPNYLKDIDVPGDKLVYEDFRVNFIVDENLENYSQIYNWMKGLGFPESQKQFIELRAEDVYYPNTVDKENPFAEFSDATLQILNSNLRPQAHVKLEGMFPVSLTGLDFNATDTDVNYLTASVTFKYLYFKLTDKNNNEL</sequence>
<dbReference type="Proteomes" id="UP000241903">
    <property type="component" value="Segment"/>
</dbReference>
<dbReference type="EMBL" id="KU686206">
    <property type="protein sequence ID" value="AOV60717.1"/>
    <property type="molecule type" value="Genomic_DNA"/>
</dbReference>
<dbReference type="RefSeq" id="YP_009322549.1">
    <property type="nucleotide sequence ID" value="NC_031922.1"/>
</dbReference>
<reference evidence="4 5" key="1">
    <citation type="journal article" date="2016" name="Virology">
        <title>The genomic content and context of auxiliary metabolic genes in marine cyanomyoviruses.</title>
        <authorList>
            <person name="Crummett L.T."/>
            <person name="Puxty R.J."/>
            <person name="Weihe C."/>
            <person name="Marston M.F."/>
            <person name="Martiny J.B."/>
        </authorList>
    </citation>
    <scope>NUCLEOTIDE SEQUENCE [LARGE SCALE GENOMIC DNA]</scope>
    <source>
        <strain evidence="1">0808SB05</strain>
        <strain evidence="2">0908SB82</strain>
        <strain evidence="3">1109NB16</strain>
    </source>
</reference>
<protein>
    <submittedName>
        <fullName evidence="2">Tail completion protein</fullName>
    </submittedName>
</protein>
<evidence type="ECO:0000313" key="3">
    <source>
        <dbReference type="EMBL" id="AOV60717.1"/>
    </source>
</evidence>
<name>A0A1D8KPK1_9CAUD</name>
<evidence type="ECO:0000313" key="6">
    <source>
        <dbReference type="Proteomes" id="UP000241903"/>
    </source>
</evidence>
<dbReference type="KEGG" id="vg:30307697"/>
<accession>A0A1D8KPK1</accession>
<evidence type="ECO:0000313" key="1">
    <source>
        <dbReference type="EMBL" id="AOV60261.1"/>
    </source>
</evidence>